<feature type="region of interest" description="Disordered" evidence="6">
    <location>
        <begin position="1724"/>
        <end position="1746"/>
    </location>
</feature>
<organism evidence="8 9">
    <name type="scientific">Cotesia typhae</name>
    <dbReference type="NCBI Taxonomy" id="2053667"/>
    <lineage>
        <taxon>Eukaryota</taxon>
        <taxon>Metazoa</taxon>
        <taxon>Ecdysozoa</taxon>
        <taxon>Arthropoda</taxon>
        <taxon>Hexapoda</taxon>
        <taxon>Insecta</taxon>
        <taxon>Pterygota</taxon>
        <taxon>Neoptera</taxon>
        <taxon>Endopterygota</taxon>
        <taxon>Hymenoptera</taxon>
        <taxon>Apocrita</taxon>
        <taxon>Ichneumonoidea</taxon>
        <taxon>Braconidae</taxon>
        <taxon>Microgastrinae</taxon>
        <taxon>Cotesia</taxon>
    </lineage>
</organism>
<dbReference type="Pfam" id="PF09104">
    <property type="entry name" value="BRCA-2_OB3"/>
    <property type="match status" value="1"/>
</dbReference>
<protein>
    <recommendedName>
        <fullName evidence="7">Tower domain-containing protein</fullName>
    </recommendedName>
</protein>
<feature type="domain" description="Tower" evidence="7">
    <location>
        <begin position="1424"/>
        <end position="1463"/>
    </location>
</feature>
<dbReference type="PANTHER" id="PTHR11289">
    <property type="entry name" value="BREAST CANCER TYPE 2 SUSCEPTIBILITY PROTEIN BRCA2"/>
    <property type="match status" value="1"/>
</dbReference>
<feature type="compositionally biased region" description="Polar residues" evidence="6">
    <location>
        <begin position="200"/>
        <end position="210"/>
    </location>
</feature>
<dbReference type="InterPro" id="IPR015205">
    <property type="entry name" value="Tower_dom"/>
</dbReference>
<reference evidence="8" key="1">
    <citation type="submission" date="2020-03" db="EMBL/GenBank/DDBJ databases">
        <authorList>
            <person name="Chebbi M.A."/>
            <person name="Drezen J.M."/>
        </authorList>
    </citation>
    <scope>NUCLEOTIDE SEQUENCE</scope>
    <source>
        <tissue evidence="8">Whole body</tissue>
    </source>
</reference>
<dbReference type="GO" id="GO:0006355">
    <property type="term" value="P:regulation of DNA-templated transcription"/>
    <property type="evidence" value="ECO:0007669"/>
    <property type="project" value="TreeGrafter"/>
</dbReference>
<evidence type="ECO:0000313" key="9">
    <source>
        <dbReference type="Proteomes" id="UP000729913"/>
    </source>
</evidence>
<evidence type="ECO:0000256" key="4">
    <source>
        <dbReference type="ARBA" id="ARBA00023172"/>
    </source>
</evidence>
<dbReference type="EMBL" id="JAAOIC020000044">
    <property type="protein sequence ID" value="KAG8038267.1"/>
    <property type="molecule type" value="Genomic_DNA"/>
</dbReference>
<keyword evidence="5" id="KW-0234">DNA repair</keyword>
<keyword evidence="9" id="KW-1185">Reference proteome</keyword>
<evidence type="ECO:0000256" key="5">
    <source>
        <dbReference type="ARBA" id="ARBA00023204"/>
    </source>
</evidence>
<proteinExistence type="predicted"/>
<reference evidence="8" key="2">
    <citation type="submission" date="2021-04" db="EMBL/GenBank/DDBJ databases">
        <title>Genome-wide patterns of bracovirus chromosomal integration into multiple host tissues during parasitism.</title>
        <authorList>
            <person name="Chebbi M.A.C."/>
        </authorList>
    </citation>
    <scope>NUCLEOTIDE SEQUENCE</scope>
    <source>
        <tissue evidence="8">Whole body</tissue>
    </source>
</reference>
<evidence type="ECO:0000313" key="8">
    <source>
        <dbReference type="EMBL" id="KAG8038267.1"/>
    </source>
</evidence>
<dbReference type="InterPro" id="IPR015252">
    <property type="entry name" value="BRCA2_hlx"/>
</dbReference>
<dbReference type="Pfam" id="PF09169">
    <property type="entry name" value="BRCA-2_helical"/>
    <property type="match status" value="1"/>
</dbReference>
<dbReference type="SMART" id="SM01341">
    <property type="entry name" value="Tower"/>
    <property type="match status" value="1"/>
</dbReference>
<evidence type="ECO:0000256" key="3">
    <source>
        <dbReference type="ARBA" id="ARBA00023125"/>
    </source>
</evidence>
<feature type="compositionally biased region" description="Basic and acidic residues" evidence="6">
    <location>
        <begin position="1736"/>
        <end position="1746"/>
    </location>
</feature>
<feature type="region of interest" description="Disordered" evidence="6">
    <location>
        <begin position="1038"/>
        <end position="1073"/>
    </location>
</feature>
<sequence>MDVDHDSDQSEDLFGDDENYLSVRGSSIQSPKIDASFRSLPSTQQYGFSPYKSAIAGPECPLTPCSLGPFLTKAPNWTVDLETPEANRARVLPAESPCAVNQENVSSNSLRLTPTESNIEDVVPVSPIVPKKKKKHRGRRILNNISNVSPKSSLRNNFDSPENSPSVYLSPIAEKSIEDRLDDSNRSFSSSQSSYPSSSTGGIRSANSASPVERVRRLKELQASKISHVNKDEIIQIPDEVFFKDYLALESSKYQFRPQNDLKKPQSKEGFVTFSQFARDDKDLDTEDHLPDESFNYDQDLPFSQICIDSQELNHNYQPFGDNDKCTEVVANSESPDFKGFSPASRQYSQELLKKHNDFAVEYAHTHQVESADSFKGFEIDEIDDSMKIAQRYRKFYENYLNNIYPVGKIIRRKDSDKNMVHDKYKSLVSSLKTNVNSTIKTANNKDILVSVKNVVSQELFLLGDIDEEHDIDLLIENRVESTPVKDSNRNKSEDWKNSAADDFESLELDNDFEEAVSRVESTGFDTFNANVSKNEQNNSIKCKINLEHSGFKPVVVTSNSDVNNRSIGKVEFKQPVIKKLPVKQSTNVNSSNLNHSIFDDLNFEMPSELSDVGFQTGRGKSIKVADNAMLKAKNIMSDDELNKINLEKRDKVNGAKEFNEPVASTSGFQVARNENTQVEKSGFVGRNIFINRNKINVRENEKNNIFDEDFRDLPNNPMMGFTTGVGKRIKITESAMIKAQVAFTKDLENDDPESEIIAIKNKKISSENNNSGGSSINPMMMGFITGAGKSIKVAESAISRAQVAFAKDLETEDPEGEIIAMKSRKISSEDKSLRGPSINPMMMGFQTEVGKSIKVAESAVSRAQVTFSKDLEDENPTSKILELKQKKLNQRYSYPGPSTSKSSGSTSGSSGGLLIKNSAFINNAHKRKSDDETPAGRKRLCVGLDLQKRKLFNDIEEEDESLRESAMMCEPDPVSSDRNLEGSTLQAKRIDTNVNLNSSNIINDEVRASVVALLNDDIDFEAEDTWTEINSVNKQAWSGGFEGSNRDQDHSKPEKRSKSFPGSVPKSSNPDSIPEDLFFETQFSQEMNCNFEDIREQRKTAVFEQERIIESKKRLKERPVVGSWLKLKQADKISLAQYASDCAPEYCSFEEMENEGLDPVIMTITSATASTYRFTCVYFRDLRAKVSVPVGDGAVLVPDEKNQAGIAEFNRSFLASPGVDPSLLPQGWFENHYKWIVWKLASMDRVRFNNRNSCMNNKFLTPETLMKQLKYRYDREIDRSERPALRRIIEKDDPPSRRLVLCVSRLMKETIELTDGWYSIPASVDSAMQFYISSRKLQEGTKLMIQGAELLNLEEGRYPLEITKDVRLKIHTNSTRRARWDAKLGYQRSCGPLTVTLGSVKSNGGAIGKLIVAVSRIYPILYREKTSDGQSIVRNAKCEEKAALAFEAECQKRIEAICSTARSFSDSQASTAKYELETRVRNNLPNRRNVTPILKVKIADGGLSAMLTIWSCNEELLSSLKENSCISIRNVVAGGRRANELQITAGKSSAFERVPGKITCSPRAFTSIEEASQRGFNPVYGEFDTVGIVVSTGPAPHGMKNYETVNLAFKNRREDGEGNGDDNDNDNGDSSSYLSILFWENIASNGFAGIATVGSIIACLNLEWRKSTYLSIPTAFCSERALLTRNPRQPHLRHAFDALSARIRDPISYAAECAAAIQLEVEKKSPKPSHSTPNSDKRWSNCWTPDRDNNLVNPDSINKNDLRKSAILNSRDRVRWHEAHESSILYISNSPKINNSLNINVNRSKPSS</sequence>
<dbReference type="InterPro" id="IPR015188">
    <property type="entry name" value="BRCA2_OB_3"/>
</dbReference>
<feature type="region of interest" description="Disordered" evidence="6">
    <location>
        <begin position="182"/>
        <end position="212"/>
    </location>
</feature>
<name>A0A8J5URT4_9HYME</name>
<dbReference type="Proteomes" id="UP000729913">
    <property type="component" value="Unassembled WGS sequence"/>
</dbReference>
<dbReference type="PANTHER" id="PTHR11289:SF0">
    <property type="entry name" value="BREAST CANCER TYPE 2 SUSCEPTIBILITY PROTEIN"/>
    <property type="match status" value="1"/>
</dbReference>
<feature type="region of interest" description="Disordered" evidence="6">
    <location>
        <begin position="130"/>
        <end position="170"/>
    </location>
</feature>
<evidence type="ECO:0000259" key="7">
    <source>
        <dbReference type="SMART" id="SM01341"/>
    </source>
</evidence>
<keyword evidence="4" id="KW-0233">DNA recombination</keyword>
<dbReference type="CDD" id="cd04493">
    <property type="entry name" value="BRCA2DBD_OB1"/>
    <property type="match status" value="1"/>
</dbReference>
<evidence type="ECO:0000256" key="1">
    <source>
        <dbReference type="ARBA" id="ARBA00022737"/>
    </source>
</evidence>
<keyword evidence="1" id="KW-0677">Repeat</keyword>
<dbReference type="GO" id="GO:0005634">
    <property type="term" value="C:nucleus"/>
    <property type="evidence" value="ECO:0007669"/>
    <property type="project" value="TreeGrafter"/>
</dbReference>
<dbReference type="GO" id="GO:0003677">
    <property type="term" value="F:DNA binding"/>
    <property type="evidence" value="ECO:0007669"/>
    <property type="project" value="UniProtKB-KW"/>
</dbReference>
<feature type="compositionally biased region" description="Low complexity" evidence="6">
    <location>
        <begin position="186"/>
        <end position="199"/>
    </location>
</feature>
<dbReference type="Pfam" id="PF00634">
    <property type="entry name" value="BRCA2"/>
    <property type="match status" value="1"/>
</dbReference>
<feature type="compositionally biased region" description="Polar residues" evidence="6">
    <location>
        <begin position="143"/>
        <end position="167"/>
    </location>
</feature>
<feature type="compositionally biased region" description="Basic residues" evidence="6">
    <location>
        <begin position="130"/>
        <end position="140"/>
    </location>
</feature>
<feature type="region of interest" description="Disordered" evidence="6">
    <location>
        <begin position="887"/>
        <end position="911"/>
    </location>
</feature>
<feature type="compositionally biased region" description="Low complexity" evidence="6">
    <location>
        <begin position="893"/>
        <end position="909"/>
    </location>
</feature>
<comment type="caution">
    <text evidence="8">The sequence shown here is derived from an EMBL/GenBank/DDBJ whole genome shotgun (WGS) entry which is preliminary data.</text>
</comment>
<evidence type="ECO:0000256" key="2">
    <source>
        <dbReference type="ARBA" id="ARBA00022763"/>
    </source>
</evidence>
<keyword evidence="3" id="KW-0238">DNA-binding</keyword>
<gene>
    <name evidence="8" type="ORF">G9C98_006594</name>
</gene>
<evidence type="ECO:0000256" key="6">
    <source>
        <dbReference type="SAM" id="MobiDB-lite"/>
    </source>
</evidence>
<dbReference type="InterPro" id="IPR015525">
    <property type="entry name" value="BRCA2"/>
</dbReference>
<dbReference type="InterPro" id="IPR015187">
    <property type="entry name" value="BRCA2_OB_1"/>
</dbReference>
<dbReference type="PROSITE" id="PS50138">
    <property type="entry name" value="BRCA2_REPEAT"/>
    <property type="match status" value="1"/>
</dbReference>
<dbReference type="Pfam" id="PF09103">
    <property type="entry name" value="BRCA-2_OB1"/>
    <property type="match status" value="1"/>
</dbReference>
<dbReference type="InterPro" id="IPR002093">
    <property type="entry name" value="BRCA2_repeat"/>
</dbReference>
<keyword evidence="2" id="KW-0227">DNA damage</keyword>
<feature type="compositionally biased region" description="Basic and acidic residues" evidence="6">
    <location>
        <begin position="1045"/>
        <end position="1058"/>
    </location>
</feature>
<dbReference type="OrthoDB" id="21095at2759"/>
<accession>A0A8J5URT4</accession>
<dbReference type="GO" id="GO:0000724">
    <property type="term" value="P:double-strand break repair via homologous recombination"/>
    <property type="evidence" value="ECO:0007669"/>
    <property type="project" value="InterPro"/>
</dbReference>